<organism evidence="3 4">
    <name type="scientific">Ephemerocybe angulata</name>
    <dbReference type="NCBI Taxonomy" id="980116"/>
    <lineage>
        <taxon>Eukaryota</taxon>
        <taxon>Fungi</taxon>
        <taxon>Dikarya</taxon>
        <taxon>Basidiomycota</taxon>
        <taxon>Agaricomycotina</taxon>
        <taxon>Agaricomycetes</taxon>
        <taxon>Agaricomycetidae</taxon>
        <taxon>Agaricales</taxon>
        <taxon>Agaricineae</taxon>
        <taxon>Psathyrellaceae</taxon>
        <taxon>Ephemerocybe</taxon>
    </lineage>
</organism>
<feature type="compositionally biased region" description="Acidic residues" evidence="1">
    <location>
        <begin position="375"/>
        <end position="386"/>
    </location>
</feature>
<accession>A0A8H6HMZ1</accession>
<feature type="region of interest" description="Disordered" evidence="1">
    <location>
        <begin position="76"/>
        <end position="100"/>
    </location>
</feature>
<dbReference type="PANTHER" id="PTHR48125">
    <property type="entry name" value="LP07818P1"/>
    <property type="match status" value="1"/>
</dbReference>
<dbReference type="PANTHER" id="PTHR48125:SF12">
    <property type="entry name" value="AT HOOK TRANSCRIPTION FACTOR FAMILY-RELATED"/>
    <property type="match status" value="1"/>
</dbReference>
<protein>
    <submittedName>
        <fullName evidence="3">Uncharacterized protein</fullName>
    </submittedName>
</protein>
<reference evidence="3 4" key="1">
    <citation type="submission" date="2020-07" db="EMBL/GenBank/DDBJ databases">
        <title>Comparative genomics of pyrophilous fungi reveals a link between fire events and developmental genes.</title>
        <authorList>
            <consortium name="DOE Joint Genome Institute"/>
            <person name="Steindorff A.S."/>
            <person name="Carver A."/>
            <person name="Calhoun S."/>
            <person name="Stillman K."/>
            <person name="Liu H."/>
            <person name="Lipzen A."/>
            <person name="Pangilinan J."/>
            <person name="Labutti K."/>
            <person name="Bruns T.D."/>
            <person name="Grigoriev I.V."/>
        </authorList>
    </citation>
    <scope>NUCLEOTIDE SEQUENCE [LARGE SCALE GENOMIC DNA]</scope>
    <source>
        <strain evidence="3 4">CBS 144469</strain>
    </source>
</reference>
<feature type="compositionally biased region" description="Polar residues" evidence="1">
    <location>
        <begin position="87"/>
        <end position="100"/>
    </location>
</feature>
<evidence type="ECO:0000256" key="2">
    <source>
        <dbReference type="SAM" id="Phobius"/>
    </source>
</evidence>
<dbReference type="EMBL" id="JACGCI010000059">
    <property type="protein sequence ID" value="KAF6750009.1"/>
    <property type="molecule type" value="Genomic_DNA"/>
</dbReference>
<evidence type="ECO:0000313" key="4">
    <source>
        <dbReference type="Proteomes" id="UP000521943"/>
    </source>
</evidence>
<feature type="region of interest" description="Disordered" evidence="1">
    <location>
        <begin position="712"/>
        <end position="789"/>
    </location>
</feature>
<comment type="caution">
    <text evidence="3">The sequence shown here is derived from an EMBL/GenBank/DDBJ whole genome shotgun (WGS) entry which is preliminary data.</text>
</comment>
<feature type="compositionally biased region" description="Low complexity" evidence="1">
    <location>
        <begin position="779"/>
        <end position="789"/>
    </location>
</feature>
<keyword evidence="2" id="KW-0472">Membrane</keyword>
<evidence type="ECO:0000256" key="1">
    <source>
        <dbReference type="SAM" id="MobiDB-lite"/>
    </source>
</evidence>
<keyword evidence="4" id="KW-1185">Reference proteome</keyword>
<feature type="region of interest" description="Disordered" evidence="1">
    <location>
        <begin position="369"/>
        <end position="510"/>
    </location>
</feature>
<feature type="compositionally biased region" description="Acidic residues" evidence="1">
    <location>
        <begin position="230"/>
        <end position="240"/>
    </location>
</feature>
<feature type="compositionally biased region" description="Pro residues" evidence="1">
    <location>
        <begin position="731"/>
        <end position="751"/>
    </location>
</feature>
<keyword evidence="2" id="KW-1133">Transmembrane helix</keyword>
<feature type="compositionally biased region" description="Low complexity" evidence="1">
    <location>
        <begin position="712"/>
        <end position="730"/>
    </location>
</feature>
<feature type="transmembrane region" description="Helical" evidence="2">
    <location>
        <begin position="1099"/>
        <end position="1116"/>
    </location>
</feature>
<name>A0A8H6HMZ1_9AGAR</name>
<dbReference type="OrthoDB" id="2692910at2759"/>
<gene>
    <name evidence="3" type="ORF">DFP72DRAFT_1072624</name>
</gene>
<dbReference type="AlphaFoldDB" id="A0A8H6HMZ1"/>
<keyword evidence="2" id="KW-0812">Transmembrane</keyword>
<proteinExistence type="predicted"/>
<feature type="compositionally biased region" description="Acidic residues" evidence="1">
    <location>
        <begin position="194"/>
        <end position="208"/>
    </location>
</feature>
<evidence type="ECO:0000313" key="3">
    <source>
        <dbReference type="EMBL" id="KAF6750009.1"/>
    </source>
</evidence>
<dbReference type="Proteomes" id="UP000521943">
    <property type="component" value="Unassembled WGS sequence"/>
</dbReference>
<feature type="compositionally biased region" description="Basic and acidic residues" evidence="1">
    <location>
        <begin position="454"/>
        <end position="464"/>
    </location>
</feature>
<feature type="region of interest" description="Disordered" evidence="1">
    <location>
        <begin position="188"/>
        <end position="253"/>
    </location>
</feature>
<sequence>MASRTTIVQARCFDQVCDNLGIPKYARLKAYSGITGAATVLLQSEAPTPDPAPAPPLLAPRLFLCPSPIKSRFSTISISSDSDSDNEGPTGSAAQGPSSEAITIEISDNESDGGGIPLSVVPRVVIVYFWTTENTRFREVLLEGNPEHYLRLSDHLNVLTQAGMDDIHAIDVYSASTDQWVPHLWERHSQAESDSQEEEDAPEKDDSSDYYVSDIDEPTPGQPRAPPVEESGEEVDDDDAPLPPRPSSFFTEKIGPHSGRIPKIRVWTMIAMRVPGIPGSGLNCKMTCVRLIMAPDGYKENFRHHWVLRYTLFWNPRLERWTFLPAGWVPDWPPHMRYPPSEQSLSEYWLATQHNVSELRLEELRREELHLSSSSDEEGAEVVSDDGIEKVVSKKKKKKSSQQRRRRRQRQRSRTPDEPPAEDDAPAEESTPRPPRPPRRPASNPSPEDDDEDGPRRDKGKGRAVDAGSSNSSSSSSDEEDTGPRPDKGKGRAPRSPTPKPKSRQPRDLTESELAELVAIHQRIEQLSDDTGHTTKAILGFAVSRGLDSLATPTRSISLKHGFHTSLILHRFVLYARALYHEYPREDLPELAEQWQLEMIQIQEQEGRPAPTSRGVVREITQAGKQLDGLCHKIKLTTDLDLVCLLTSQDPVARQLSAVYLSSDSLWAVVDQEEVLVRDLIEHFVTAMQSLDMGIVGAEGLSLRNILSIGNAQSGSSSGSTSSTPNTQPSQPVPRPSQPAPGPSQPVPGPSTPGNEDAAPPPPYSSQGRGEAAVRRARAAPALRPTNANPRNAVDLRILGKSFPDGSFWVRKRGESNKDYHRRIVRFMFQVKFADLVDEPNFTNFWKKILSLLVKYKVVLRDWPVHLPAPGTANFDIYSTELTVPPWFAFGGPDFSDITRDDLAFMDIPLVMGLTDFGEEVVLVEVRDCPPMVEVRDCPPMVKALATRWGSTHDSGEEAPPLRRARTHVIRAWDPGTGTLDLAWASTATGTCALDFARSCATPGGWKWDPLELGDRMGQMVRRRGTSASRWRDSVNRHLAGLLALSLLLQLGRTELHASRHVCLRPTTSSLLVVNEDAPAPLLSLRNTLLSRPTTPTPIAVAIALAIALALALALARAPTPVPAIVVAMHALFRQKAGGPSGLGPIMDVVVDVPLRMLIQTRTPPLIIVTPAAVTVSLSLGPSCSHLPPRGVFFAPFS</sequence>
<feature type="compositionally biased region" description="Basic residues" evidence="1">
    <location>
        <begin position="393"/>
        <end position="413"/>
    </location>
</feature>